<protein>
    <submittedName>
        <fullName evidence="2">Uncharacterized protein</fullName>
    </submittedName>
</protein>
<organism evidence="2 3">
    <name type="scientific">Phyllosticta citrichinensis</name>
    <dbReference type="NCBI Taxonomy" id="1130410"/>
    <lineage>
        <taxon>Eukaryota</taxon>
        <taxon>Fungi</taxon>
        <taxon>Dikarya</taxon>
        <taxon>Ascomycota</taxon>
        <taxon>Pezizomycotina</taxon>
        <taxon>Dothideomycetes</taxon>
        <taxon>Dothideomycetes incertae sedis</taxon>
        <taxon>Botryosphaeriales</taxon>
        <taxon>Phyllostictaceae</taxon>
        <taxon>Phyllosticta</taxon>
    </lineage>
</organism>
<accession>A0ABR1XUG0</accession>
<reference evidence="2 3" key="1">
    <citation type="journal article" date="2022" name="G3 (Bethesda)">
        <title>Enemy or ally: a genomic approach to elucidate the lifestyle of Phyllosticta citrichinaensis.</title>
        <authorList>
            <person name="Buijs V.A."/>
            <person name="Groenewald J.Z."/>
            <person name="Haridas S."/>
            <person name="LaButti K.M."/>
            <person name="Lipzen A."/>
            <person name="Martin F.M."/>
            <person name="Barry K."/>
            <person name="Grigoriev I.V."/>
            <person name="Crous P.W."/>
            <person name="Seidl M.F."/>
        </authorList>
    </citation>
    <scope>NUCLEOTIDE SEQUENCE [LARGE SCALE GENOMIC DNA]</scope>
    <source>
        <strain evidence="2 3">CBS 129764</strain>
    </source>
</reference>
<evidence type="ECO:0000313" key="3">
    <source>
        <dbReference type="Proteomes" id="UP001456524"/>
    </source>
</evidence>
<dbReference type="Proteomes" id="UP001456524">
    <property type="component" value="Unassembled WGS sequence"/>
</dbReference>
<comment type="caution">
    <text evidence="2">The sequence shown here is derived from an EMBL/GenBank/DDBJ whole genome shotgun (WGS) entry which is preliminary data.</text>
</comment>
<feature type="region of interest" description="Disordered" evidence="1">
    <location>
        <begin position="135"/>
        <end position="180"/>
    </location>
</feature>
<proteinExistence type="predicted"/>
<keyword evidence="3" id="KW-1185">Reference proteome</keyword>
<dbReference type="EMBL" id="JBBWUH010000005">
    <property type="protein sequence ID" value="KAK8166921.1"/>
    <property type="molecule type" value="Genomic_DNA"/>
</dbReference>
<gene>
    <name evidence="2" type="ORF">IWX90DRAFT_434171</name>
</gene>
<sequence>MCCPALPCPALPWAGLGWAELACSYFAARPSRVESRRHASKQVPVHAGLGRTKRSCLTRKQTAADASFSLSAPMCICVAPFLPARVTADAEKIHHALAFFSSSSSSSPFISPTRPLFGPPPAAAAPLQKNQDLPWEPTAVQCSPGQRPPGRPASQPAKRRRTQQPADMKARKRKPAPGFECPKSIHHAYPILPPVIALRAMSWPPRLVLFSHSLQSSAVALQFSCLE</sequence>
<evidence type="ECO:0000313" key="2">
    <source>
        <dbReference type="EMBL" id="KAK8166921.1"/>
    </source>
</evidence>
<name>A0ABR1XUG0_9PEZI</name>
<evidence type="ECO:0000256" key="1">
    <source>
        <dbReference type="SAM" id="MobiDB-lite"/>
    </source>
</evidence>